<reference evidence="1" key="1">
    <citation type="submission" date="2023-07" db="EMBL/GenBank/DDBJ databases">
        <title>Black Yeasts Isolated from many extreme environments.</title>
        <authorList>
            <person name="Coleine C."/>
            <person name="Stajich J.E."/>
            <person name="Selbmann L."/>
        </authorList>
    </citation>
    <scope>NUCLEOTIDE SEQUENCE</scope>
    <source>
        <strain evidence="1">CCFEE 5714</strain>
    </source>
</reference>
<proteinExistence type="predicted"/>
<accession>A0ACC3NU07</accession>
<protein>
    <submittedName>
        <fullName evidence="1">Uncharacterized protein</fullName>
    </submittedName>
</protein>
<evidence type="ECO:0000313" key="2">
    <source>
        <dbReference type="Proteomes" id="UP001281147"/>
    </source>
</evidence>
<dbReference type="Proteomes" id="UP001281147">
    <property type="component" value="Unassembled WGS sequence"/>
</dbReference>
<comment type="caution">
    <text evidence="1">The sequence shown here is derived from an EMBL/GenBank/DDBJ whole genome shotgun (WGS) entry which is preliminary data.</text>
</comment>
<dbReference type="EMBL" id="JAUTXU010000010">
    <property type="protein sequence ID" value="KAK3723175.1"/>
    <property type="molecule type" value="Genomic_DNA"/>
</dbReference>
<gene>
    <name evidence="1" type="ORF">LTR37_001898</name>
</gene>
<organism evidence="1 2">
    <name type="scientific">Vermiconidia calcicola</name>
    <dbReference type="NCBI Taxonomy" id="1690605"/>
    <lineage>
        <taxon>Eukaryota</taxon>
        <taxon>Fungi</taxon>
        <taxon>Dikarya</taxon>
        <taxon>Ascomycota</taxon>
        <taxon>Pezizomycotina</taxon>
        <taxon>Dothideomycetes</taxon>
        <taxon>Dothideomycetidae</taxon>
        <taxon>Mycosphaerellales</taxon>
        <taxon>Extremaceae</taxon>
        <taxon>Vermiconidia</taxon>
    </lineage>
</organism>
<name>A0ACC3NU07_9PEZI</name>
<evidence type="ECO:0000313" key="1">
    <source>
        <dbReference type="EMBL" id="KAK3723175.1"/>
    </source>
</evidence>
<sequence length="583" mass="64802">MDFEIGQPTEIELAPQACASCRKQKRRCDKRLPICSLCSRIGRQCDYSVDVQTASPSQEDFVALRDQVSNLEQLLRGVAQGTVLLSNTSNGGSSNDSANGSSHLSHGSSPAGLLTPNSALTSAGQTPFPSIFFLDSSAFQYERFQIQHPQVKVPPGALVALGNSAELREMIEHYFSTVHNYFPIISKIRLYQHLANPLHEPGADVALLFLAMKLACSEIPDGMPAQTQLYQDVKSFYNFVEAQNGFSVQMIQALLLIALYEIGQCIYPAAYLSVGNSARVCYATGLHDRQAPQMLPRCNTWTEQEERRRVWWGAIVLDRFIHVGHRGKPFASPDPSLETHLPTDDASWDRGQMLVAAPLSLSASQTIRVSPFARTCQAAHLLGKVLRHMDDKQLPIDYRFGEALQLHRTMRALADVLPDEALHDDPSLQPSLCTSMAIVYSGLLTLYDGYSCTEHSVQSGQEGGEPQLVMQKESIDGLGEISGRCLTLARKVRTVVDNGEIGRLSPMVVDAIYQAAANYAWYVRESSDHSCSERLFELKELLMLLDRRWKVAGQYLFIIDDFWSRKDLEPPPSRMEAERFASA</sequence>
<keyword evidence="2" id="KW-1185">Reference proteome</keyword>